<evidence type="ECO:0000313" key="3">
    <source>
        <dbReference type="EMBL" id="KAK5637937.1"/>
    </source>
</evidence>
<keyword evidence="2" id="KW-0472">Membrane</keyword>
<feature type="transmembrane region" description="Helical" evidence="2">
    <location>
        <begin position="169"/>
        <end position="188"/>
    </location>
</feature>
<dbReference type="EMBL" id="JAVRBK010000010">
    <property type="protein sequence ID" value="KAK5637937.1"/>
    <property type="molecule type" value="Genomic_DNA"/>
</dbReference>
<keyword evidence="4" id="KW-1185">Reference proteome</keyword>
<accession>A0AAN7ZBU9</accession>
<dbReference type="AlphaFoldDB" id="A0AAN7ZBU9"/>
<organism evidence="3 4">
    <name type="scientific">Pyrocoelia pectoralis</name>
    <dbReference type="NCBI Taxonomy" id="417401"/>
    <lineage>
        <taxon>Eukaryota</taxon>
        <taxon>Metazoa</taxon>
        <taxon>Ecdysozoa</taxon>
        <taxon>Arthropoda</taxon>
        <taxon>Hexapoda</taxon>
        <taxon>Insecta</taxon>
        <taxon>Pterygota</taxon>
        <taxon>Neoptera</taxon>
        <taxon>Endopterygota</taxon>
        <taxon>Coleoptera</taxon>
        <taxon>Polyphaga</taxon>
        <taxon>Elateriformia</taxon>
        <taxon>Elateroidea</taxon>
        <taxon>Lampyridae</taxon>
        <taxon>Lampyrinae</taxon>
        <taxon>Pyrocoelia</taxon>
    </lineage>
</organism>
<evidence type="ECO:0008006" key="5">
    <source>
        <dbReference type="Google" id="ProtNLM"/>
    </source>
</evidence>
<dbReference type="Proteomes" id="UP001329430">
    <property type="component" value="Chromosome 10"/>
</dbReference>
<dbReference type="InterPro" id="IPR037660">
    <property type="entry name" value="CCDC51"/>
</dbReference>
<evidence type="ECO:0000256" key="2">
    <source>
        <dbReference type="SAM" id="Phobius"/>
    </source>
</evidence>
<evidence type="ECO:0000313" key="4">
    <source>
        <dbReference type="Proteomes" id="UP001329430"/>
    </source>
</evidence>
<keyword evidence="2" id="KW-1133">Transmembrane helix</keyword>
<gene>
    <name evidence="3" type="ORF">RI129_012232</name>
</gene>
<feature type="coiled-coil region" evidence="1">
    <location>
        <begin position="60"/>
        <end position="108"/>
    </location>
</feature>
<comment type="caution">
    <text evidence="3">The sequence shown here is derived from an EMBL/GenBank/DDBJ whole genome shotgun (WGS) entry which is preliminary data.</text>
</comment>
<dbReference type="PANTHER" id="PTHR28624">
    <property type="entry name" value="COILED-COIL DOMAIN-CONTAINING PROTEIN 51"/>
    <property type="match status" value="1"/>
</dbReference>
<evidence type="ECO:0000256" key="1">
    <source>
        <dbReference type="SAM" id="Coils"/>
    </source>
</evidence>
<keyword evidence="2" id="KW-0812">Transmembrane</keyword>
<name>A0AAN7ZBU9_9COLE</name>
<reference evidence="3 4" key="1">
    <citation type="journal article" date="2024" name="Insects">
        <title>An Improved Chromosome-Level Genome Assembly of the Firefly Pyrocoelia pectoralis.</title>
        <authorList>
            <person name="Fu X."/>
            <person name="Meyer-Rochow V.B."/>
            <person name="Ballantyne L."/>
            <person name="Zhu X."/>
        </authorList>
    </citation>
    <scope>NUCLEOTIDE SEQUENCE [LARGE SCALE GENOMIC DNA]</scope>
    <source>
        <strain evidence="3">XCY_ONT2</strain>
    </source>
</reference>
<dbReference type="PANTHER" id="PTHR28624:SF1">
    <property type="entry name" value="MITOCHONDRIAL POTASSIUM CHANNEL"/>
    <property type="match status" value="1"/>
</dbReference>
<feature type="transmembrane region" description="Helical" evidence="2">
    <location>
        <begin position="293"/>
        <end position="310"/>
    </location>
</feature>
<keyword evidence="1" id="KW-0175">Coiled coil</keyword>
<sequence>MSKLHLKSAFNAINKTLRDQLKLGAAEAPKYMNHVKEEIIYKKVAEANHWYTRVLGLDEVKFYQQRVITLQEKLLDVQEKRREIGRQLADIRRKSNELQDQIHKVKRQEDLQRFLDLMKEETEILKQELEVTETFNGCDREEREIFTAFTNAVKDSHEKQRAQLEYTKYFGLILSLVGSFLTFAYSTIRKQDLKKFIDERLGVTNGDVNASLVQVQLQENQKEMYKVSKLIDRDKLLFTLINNNQKELLNRLDNSTLLNVINKNHREMTKILKSASRAPTIDLTTKTDPPIDVQVIVGVGGIALLGYIILKSIFG</sequence>
<proteinExistence type="predicted"/>
<protein>
    <recommendedName>
        <fullName evidence="5">Coiled-coil domain-containing protein 51</fullName>
    </recommendedName>
</protein>